<evidence type="ECO:0000313" key="2">
    <source>
        <dbReference type="EMBL" id="UXE60144.1"/>
    </source>
</evidence>
<name>A0A977PV16_9CYAN</name>
<dbReference type="InterPro" id="IPR013783">
    <property type="entry name" value="Ig-like_fold"/>
</dbReference>
<dbReference type="Proteomes" id="UP001065613">
    <property type="component" value="Chromosome"/>
</dbReference>
<dbReference type="KEGG" id="wna:KA717_31545"/>
<dbReference type="EMBL" id="CP073041">
    <property type="protein sequence ID" value="UXE60144.1"/>
    <property type="molecule type" value="Genomic_DNA"/>
</dbReference>
<reference evidence="2" key="1">
    <citation type="submission" date="2021-04" db="EMBL/GenBank/DDBJ databases">
        <title>Genome sequence of Woronichinia naegeliana from Washington state freshwater lake bloom.</title>
        <authorList>
            <person name="Dreher T.W."/>
        </authorList>
    </citation>
    <scope>NUCLEOTIDE SEQUENCE</scope>
    <source>
        <strain evidence="2">WA131</strain>
    </source>
</reference>
<feature type="compositionally biased region" description="Polar residues" evidence="1">
    <location>
        <begin position="252"/>
        <end position="261"/>
    </location>
</feature>
<feature type="region of interest" description="Disordered" evidence="1">
    <location>
        <begin position="221"/>
        <end position="274"/>
    </location>
</feature>
<protein>
    <submittedName>
        <fullName evidence="2">Uncharacterized protein</fullName>
    </submittedName>
</protein>
<accession>A0A977PV16</accession>
<proteinExistence type="predicted"/>
<dbReference type="AlphaFoldDB" id="A0A977PV16"/>
<sequence length="367" mass="39385">MKKSSFTHSLSAIALISASYLILPALLPAPLLAQQVSNVSPGLNSDDVPADASISGVFRKKDGVGVDLNSVRIYVNDQDVTNRSTITANFFSYRPDRPLSPGTNQVKVAYKDEKGKDRTVIWTFDVQQPQAKVEITSVTHNAESKALGPGSTFLATIKGTPNANTRVLLVENGKGVRQLPVQEVSPGVYVATLNVTANDNISEGIVVARLQRQNQTTFRAASQPLVLSKQASSGEIPPTQPNNPNQPEKPTRPNNGQSNNRPLRPLFTSHQNGDRINTRGFILTGQTQPNAQVKVKVTASLSILGGFVNLSNSTLVDETITADSQGNFQVDVPPPPTLAPGTQYTIQAVAKNKDETSQAVQFGLVQE</sequence>
<dbReference type="Gene3D" id="2.60.40.10">
    <property type="entry name" value="Immunoglobulins"/>
    <property type="match status" value="1"/>
</dbReference>
<gene>
    <name evidence="2" type="ORF">KA717_31545</name>
</gene>
<evidence type="ECO:0000256" key="1">
    <source>
        <dbReference type="SAM" id="MobiDB-lite"/>
    </source>
</evidence>
<organism evidence="2">
    <name type="scientific">Woronichinia naegeliana WA131</name>
    <dbReference type="NCBI Taxonomy" id="2824559"/>
    <lineage>
        <taxon>Bacteria</taxon>
        <taxon>Bacillati</taxon>
        <taxon>Cyanobacteriota</taxon>
        <taxon>Cyanophyceae</taxon>
        <taxon>Synechococcales</taxon>
        <taxon>Coelosphaeriaceae</taxon>
        <taxon>Woronichinia</taxon>
    </lineage>
</organism>